<feature type="region of interest" description="Disordered" evidence="1">
    <location>
        <begin position="36"/>
        <end position="56"/>
    </location>
</feature>
<proteinExistence type="predicted"/>
<dbReference type="RefSeq" id="WP_367952791.1">
    <property type="nucleotide sequence ID" value="NZ_JBDPGJ010000001.1"/>
</dbReference>
<dbReference type="Proteomes" id="UP001556692">
    <property type="component" value="Unassembled WGS sequence"/>
</dbReference>
<feature type="compositionally biased region" description="Low complexity" evidence="1">
    <location>
        <begin position="36"/>
        <end position="47"/>
    </location>
</feature>
<reference evidence="2 3" key="1">
    <citation type="submission" date="2024-05" db="EMBL/GenBank/DDBJ databases">
        <authorList>
            <person name="Jiang F."/>
        </authorList>
    </citation>
    <scope>NUCLEOTIDE SEQUENCE [LARGE SCALE GENOMIC DNA]</scope>
    <source>
        <strain evidence="2 3">LZ166</strain>
    </source>
</reference>
<evidence type="ECO:0000313" key="2">
    <source>
        <dbReference type="EMBL" id="MEX0404931.1"/>
    </source>
</evidence>
<accession>A0ABV3SEF8</accession>
<keyword evidence="3" id="KW-1185">Reference proteome</keyword>
<sequence>MSFQNVKAHAIAARAEKDIAKKLDMIACALEELAKGLSGESSSSLASRPEEKRFFR</sequence>
<protein>
    <submittedName>
        <fullName evidence="2">Uncharacterized protein</fullName>
    </submittedName>
</protein>
<comment type="caution">
    <text evidence="2">The sequence shown here is derived from an EMBL/GenBank/DDBJ whole genome shotgun (WGS) entry which is preliminary data.</text>
</comment>
<gene>
    <name evidence="2" type="ORF">ABGN05_04555</name>
</gene>
<name>A0ABV3SEF8_9HYPH</name>
<organism evidence="2 3">
    <name type="scientific">Aquibium pacificus</name>
    <dbReference type="NCBI Taxonomy" id="3153579"/>
    <lineage>
        <taxon>Bacteria</taxon>
        <taxon>Pseudomonadati</taxon>
        <taxon>Pseudomonadota</taxon>
        <taxon>Alphaproteobacteria</taxon>
        <taxon>Hyphomicrobiales</taxon>
        <taxon>Phyllobacteriaceae</taxon>
        <taxon>Aquibium</taxon>
    </lineage>
</organism>
<evidence type="ECO:0000313" key="3">
    <source>
        <dbReference type="Proteomes" id="UP001556692"/>
    </source>
</evidence>
<dbReference type="EMBL" id="JBDPGJ010000001">
    <property type="protein sequence ID" value="MEX0404931.1"/>
    <property type="molecule type" value="Genomic_DNA"/>
</dbReference>
<evidence type="ECO:0000256" key="1">
    <source>
        <dbReference type="SAM" id="MobiDB-lite"/>
    </source>
</evidence>